<name>A0A9X1RSK0_9GAMM</name>
<feature type="transmembrane region" description="Helical" evidence="9">
    <location>
        <begin position="202"/>
        <end position="222"/>
    </location>
</feature>
<dbReference type="CDD" id="cd11386">
    <property type="entry name" value="MCP_signal"/>
    <property type="match status" value="1"/>
</dbReference>
<dbReference type="InterPro" id="IPR003660">
    <property type="entry name" value="HAMP_dom"/>
</dbReference>
<dbReference type="GO" id="GO:0005886">
    <property type="term" value="C:plasma membrane"/>
    <property type="evidence" value="ECO:0007669"/>
    <property type="project" value="UniProtKB-SubCell"/>
</dbReference>
<feature type="domain" description="Methyl-accepting transducer" evidence="10">
    <location>
        <begin position="284"/>
        <end position="520"/>
    </location>
</feature>
<dbReference type="InterPro" id="IPR004090">
    <property type="entry name" value="Chemotax_Me-accpt_rcpt"/>
</dbReference>
<evidence type="ECO:0000256" key="3">
    <source>
        <dbReference type="ARBA" id="ARBA00022692"/>
    </source>
</evidence>
<dbReference type="PROSITE" id="PS50111">
    <property type="entry name" value="CHEMOTAXIS_TRANSDUC_2"/>
    <property type="match status" value="1"/>
</dbReference>
<keyword evidence="5 9" id="KW-0472">Membrane</keyword>
<evidence type="ECO:0000259" key="10">
    <source>
        <dbReference type="PROSITE" id="PS50111"/>
    </source>
</evidence>
<keyword evidence="3 9" id="KW-0812">Transmembrane</keyword>
<keyword evidence="13" id="KW-1185">Reference proteome</keyword>
<accession>A0A9X1RSK0</accession>
<protein>
    <submittedName>
        <fullName evidence="12">Methyl-accepting chemotaxis protein</fullName>
    </submittedName>
</protein>
<dbReference type="GO" id="GO:0006935">
    <property type="term" value="P:chemotaxis"/>
    <property type="evidence" value="ECO:0007669"/>
    <property type="project" value="InterPro"/>
</dbReference>
<evidence type="ECO:0000313" key="12">
    <source>
        <dbReference type="EMBL" id="MCB5163055.1"/>
    </source>
</evidence>
<dbReference type="RefSeq" id="WP_226755397.1">
    <property type="nucleotide sequence ID" value="NZ_JAJATW010000033.1"/>
</dbReference>
<keyword evidence="2" id="KW-1003">Cell membrane</keyword>
<dbReference type="SUPFAM" id="SSF58104">
    <property type="entry name" value="Methyl-accepting chemotaxis protein (MCP) signaling domain"/>
    <property type="match status" value="1"/>
</dbReference>
<dbReference type="InterPro" id="IPR033480">
    <property type="entry name" value="sCache_2"/>
</dbReference>
<dbReference type="Gene3D" id="3.30.450.20">
    <property type="entry name" value="PAS domain"/>
    <property type="match status" value="1"/>
</dbReference>
<evidence type="ECO:0000259" key="11">
    <source>
        <dbReference type="PROSITE" id="PS50885"/>
    </source>
</evidence>
<comment type="similarity">
    <text evidence="7">Belongs to the methyl-accepting chemotaxis (MCP) protein family.</text>
</comment>
<evidence type="ECO:0000256" key="4">
    <source>
        <dbReference type="ARBA" id="ARBA00022989"/>
    </source>
</evidence>
<comment type="subcellular location">
    <subcellularLocation>
        <location evidence="1">Cell membrane</location>
        <topology evidence="1">Multi-pass membrane protein</topology>
    </subcellularLocation>
</comment>
<dbReference type="EMBL" id="JAJATW010000033">
    <property type="protein sequence ID" value="MCB5163055.1"/>
    <property type="molecule type" value="Genomic_DNA"/>
</dbReference>
<feature type="domain" description="HAMP" evidence="11">
    <location>
        <begin position="225"/>
        <end position="279"/>
    </location>
</feature>
<dbReference type="SMART" id="SM01049">
    <property type="entry name" value="Cache_2"/>
    <property type="match status" value="1"/>
</dbReference>
<comment type="caution">
    <text evidence="12">The sequence shown here is derived from an EMBL/GenBank/DDBJ whole genome shotgun (WGS) entry which is preliminary data.</text>
</comment>
<proteinExistence type="inferred from homology"/>
<gene>
    <name evidence="12" type="ORF">LG368_14345</name>
</gene>
<dbReference type="Pfam" id="PF00015">
    <property type="entry name" value="MCPsignal"/>
    <property type="match status" value="1"/>
</dbReference>
<evidence type="ECO:0000256" key="6">
    <source>
        <dbReference type="ARBA" id="ARBA00023224"/>
    </source>
</evidence>
<dbReference type="FunFam" id="1.10.287.950:FF:000001">
    <property type="entry name" value="Methyl-accepting chemotaxis sensory transducer"/>
    <property type="match status" value="1"/>
</dbReference>
<evidence type="ECO:0000256" key="7">
    <source>
        <dbReference type="ARBA" id="ARBA00029447"/>
    </source>
</evidence>
<keyword evidence="6 8" id="KW-0807">Transducer</keyword>
<dbReference type="Pfam" id="PF08269">
    <property type="entry name" value="dCache_2"/>
    <property type="match status" value="1"/>
</dbReference>
<dbReference type="InterPro" id="IPR004089">
    <property type="entry name" value="MCPsignal_dom"/>
</dbReference>
<keyword evidence="4 9" id="KW-1133">Transmembrane helix</keyword>
<dbReference type="Proteomes" id="UP001139095">
    <property type="component" value="Unassembled WGS sequence"/>
</dbReference>
<evidence type="ECO:0000256" key="8">
    <source>
        <dbReference type="PROSITE-ProRule" id="PRU00284"/>
    </source>
</evidence>
<evidence type="ECO:0000256" key="5">
    <source>
        <dbReference type="ARBA" id="ARBA00023136"/>
    </source>
</evidence>
<dbReference type="GO" id="GO:0004888">
    <property type="term" value="F:transmembrane signaling receptor activity"/>
    <property type="evidence" value="ECO:0007669"/>
    <property type="project" value="InterPro"/>
</dbReference>
<dbReference type="GO" id="GO:0007165">
    <property type="term" value="P:signal transduction"/>
    <property type="evidence" value="ECO:0007669"/>
    <property type="project" value="UniProtKB-KW"/>
</dbReference>
<organism evidence="12 13">
    <name type="scientific">Marinomonas algarum</name>
    <dbReference type="NCBI Taxonomy" id="2883105"/>
    <lineage>
        <taxon>Bacteria</taxon>
        <taxon>Pseudomonadati</taxon>
        <taxon>Pseudomonadota</taxon>
        <taxon>Gammaproteobacteria</taxon>
        <taxon>Oceanospirillales</taxon>
        <taxon>Oceanospirillaceae</taxon>
        <taxon>Marinomonas</taxon>
    </lineage>
</organism>
<dbReference type="PANTHER" id="PTHR32089">
    <property type="entry name" value="METHYL-ACCEPTING CHEMOTAXIS PROTEIN MCPB"/>
    <property type="match status" value="1"/>
</dbReference>
<evidence type="ECO:0000256" key="2">
    <source>
        <dbReference type="ARBA" id="ARBA00022475"/>
    </source>
</evidence>
<evidence type="ECO:0000256" key="9">
    <source>
        <dbReference type="SAM" id="Phobius"/>
    </source>
</evidence>
<dbReference type="InterPro" id="IPR004010">
    <property type="entry name" value="Double_Cache_2"/>
</dbReference>
<sequence length="556" mass="60194">MFKSLKFRIYLLAFGPFLLIAFVSALTQVQTLKTIDSGVSSLVEESTIETEKKRLVTVMDSAISMIQSEINKPGQEGLESGLAMLNNYQFDSGNGYIYAYKLNGIRLLHGAGGELNIDMYDTQDSRGNYLIRDIIDAAVKGDGFSQYYFPKPGETEASKKYGYTVYIKKWDLVLGTGFYIDSADKIVAEITDSIDSIQSASLSIALLILAFCFGVLALIVLVSTRSVLTPLMTLGVAVKNLAIGQGDLTKKLPNSSIDILNNIANDFNAFLDAMAVDIGHLKQSSDNLLSISVTSNEQRKALTSASNRQISETDLVASAIEEMKANSNEIAHHAESTKRSAESTELEIQEVLQQVQVSSKQLDELSSVLSTVEQSITVLGDNVDEINVALGVIQGISEQTNLLALNAAIEAARAGEQGRGFAVVADEVRGLAQRSQDSTVEIKEILEKLQTSAVKATDDMQGSMQRREEVMKAMAKISDIILSSTDSIKNLTQMNVQVSTAADQQSQVASDIAQNVVGIAELAKDIGQDANKTATQMQLLEEQAQVIKGIGDKFKV</sequence>
<evidence type="ECO:0000256" key="1">
    <source>
        <dbReference type="ARBA" id="ARBA00004651"/>
    </source>
</evidence>
<dbReference type="Gene3D" id="1.10.287.950">
    <property type="entry name" value="Methyl-accepting chemotaxis protein"/>
    <property type="match status" value="1"/>
</dbReference>
<dbReference type="SMART" id="SM00283">
    <property type="entry name" value="MA"/>
    <property type="match status" value="1"/>
</dbReference>
<dbReference type="AlphaFoldDB" id="A0A9X1RSK0"/>
<dbReference type="PRINTS" id="PR00260">
    <property type="entry name" value="CHEMTRNSDUCR"/>
</dbReference>
<reference evidence="12" key="1">
    <citation type="submission" date="2021-10" db="EMBL/GenBank/DDBJ databases">
        <title>Marinomonas pontica sp. nov., isolated from the Black Sea.</title>
        <authorList>
            <person name="Zhao L.-H."/>
            <person name="Xue J.-H."/>
        </authorList>
    </citation>
    <scope>NUCLEOTIDE SEQUENCE</scope>
    <source>
        <strain evidence="12">E8</strain>
    </source>
</reference>
<evidence type="ECO:0000313" key="13">
    <source>
        <dbReference type="Proteomes" id="UP001139095"/>
    </source>
</evidence>
<dbReference type="PANTHER" id="PTHR32089:SF112">
    <property type="entry name" value="LYSOZYME-LIKE PROTEIN-RELATED"/>
    <property type="match status" value="1"/>
</dbReference>
<dbReference type="PROSITE" id="PS50885">
    <property type="entry name" value="HAMP"/>
    <property type="match status" value="1"/>
</dbReference>